<feature type="compositionally biased region" description="Acidic residues" evidence="14">
    <location>
        <begin position="383"/>
        <end position="395"/>
    </location>
</feature>
<dbReference type="GO" id="GO:0005509">
    <property type="term" value="F:calcium ion binding"/>
    <property type="evidence" value="ECO:0007669"/>
    <property type="project" value="InterPro"/>
</dbReference>
<keyword evidence="7" id="KW-0106">Calcium</keyword>
<evidence type="ECO:0000256" key="12">
    <source>
        <dbReference type="ARBA" id="ARBA00046076"/>
    </source>
</evidence>
<sequence length="538" mass="59770">MSAAEEDTELRDLLVQTLESSGLLNKIKAELRAAVFLALEEQEKVENKTPLVNENLKKFLNTKDGRLVASLVTDFLQFFNLDFTLAVFQPEASTFTGLEGRENVAQELGIHESEGMKGAPILLEVMRRSRQKEKDHSFYEGEHRSVIPTELSAKQMAEARKKFDFYDKDKNGEISKDELRELFMDLFPHFHKNMLERYVNDEFRAVDKDFNNVIDFDEFLGMYKRLFIQCRSVVTQDGLGIVHSSRRFPEGRQSASSNSKIPRYKGTGKVKESGEKAGEKVADMSVSEASKVSGDLKSKINQSCGEPKQDVKPSTTVSLPELNKGGQLDLDDEDEGDSFFDDPLPKQVKTYGCSSQKDRSISGLHSSNSKKKGSQKVTSDTNSDTDEEAEDPFVEADDKQSALERRIDKPSDGLTSLSDAPPLSGALGSLAGASPLKVTDKRGGDKSKELLDLKAMNENIGTLGLGTGDEEDYYDDDFISGSQRSDKTKSDVSIGEEIEEDISIEGEDFAISDKLDDLTQDHTISQFSDVADYLEEVS</sequence>
<dbReference type="CDD" id="cd00051">
    <property type="entry name" value="EFh"/>
    <property type="match status" value="1"/>
</dbReference>
<protein>
    <recommendedName>
        <fullName evidence="10">Centrosomal protein 43</fullName>
    </recommendedName>
    <alternativeName>
        <fullName evidence="11">FGFR1 oncogene partner</fullName>
    </alternativeName>
</protein>
<dbReference type="Gene3D" id="1.20.960.40">
    <property type="match status" value="1"/>
</dbReference>
<comment type="similarity">
    <text evidence="3">Belongs to the CEP43 family.</text>
</comment>
<dbReference type="InterPro" id="IPR002048">
    <property type="entry name" value="EF_hand_dom"/>
</dbReference>
<feature type="region of interest" description="Disordered" evidence="14">
    <location>
        <begin position="245"/>
        <end position="494"/>
    </location>
</feature>
<accession>V9KJ78</accession>
<dbReference type="Gene3D" id="1.10.238.10">
    <property type="entry name" value="EF-hand"/>
    <property type="match status" value="1"/>
</dbReference>
<feature type="compositionally biased region" description="Basic and acidic residues" evidence="14">
    <location>
        <begin position="438"/>
        <end position="452"/>
    </location>
</feature>
<evidence type="ECO:0000256" key="3">
    <source>
        <dbReference type="ARBA" id="ARBA00005385"/>
    </source>
</evidence>
<dbReference type="InterPro" id="IPR018247">
    <property type="entry name" value="EF_Hand_1_Ca_BS"/>
</dbReference>
<keyword evidence="8" id="KW-0206">Cytoskeleton</keyword>
<evidence type="ECO:0000259" key="15">
    <source>
        <dbReference type="PROSITE" id="PS50222"/>
    </source>
</evidence>
<evidence type="ECO:0000256" key="2">
    <source>
        <dbReference type="ARBA" id="ARBA00004300"/>
    </source>
</evidence>
<dbReference type="Pfam" id="PF09398">
    <property type="entry name" value="FOP_dimer"/>
    <property type="match status" value="1"/>
</dbReference>
<organism evidence="16">
    <name type="scientific">Callorhinchus milii</name>
    <name type="common">Ghost shark</name>
    <dbReference type="NCBI Taxonomy" id="7868"/>
    <lineage>
        <taxon>Eukaryota</taxon>
        <taxon>Metazoa</taxon>
        <taxon>Chordata</taxon>
        <taxon>Craniata</taxon>
        <taxon>Vertebrata</taxon>
        <taxon>Chondrichthyes</taxon>
        <taxon>Holocephali</taxon>
        <taxon>Chimaeriformes</taxon>
        <taxon>Callorhinchidae</taxon>
        <taxon>Callorhinchus</taxon>
    </lineage>
</organism>
<dbReference type="AlphaFoldDB" id="V9KJ78"/>
<comment type="subcellular location">
    <subcellularLocation>
        <location evidence="1">Cytoplasm</location>
        <location evidence="1">Cytoskeleton</location>
        <location evidence="1">Cilium basal body</location>
    </subcellularLocation>
    <subcellularLocation>
        <location evidence="2">Cytoplasm</location>
        <location evidence="2">Cytoskeleton</location>
        <location evidence="2">Microtubule organizing center</location>
        <location evidence="2">Centrosome</location>
    </subcellularLocation>
</comment>
<evidence type="ECO:0000256" key="8">
    <source>
        <dbReference type="ARBA" id="ARBA00023212"/>
    </source>
</evidence>
<dbReference type="GO" id="GO:0005813">
    <property type="term" value="C:centrosome"/>
    <property type="evidence" value="ECO:0007669"/>
    <property type="project" value="UniProtKB-SubCell"/>
</dbReference>
<dbReference type="GO" id="GO:0030030">
    <property type="term" value="P:cell projection organization"/>
    <property type="evidence" value="ECO:0007669"/>
    <property type="project" value="UniProtKB-KW"/>
</dbReference>
<dbReference type="GeneID" id="103175912"/>
<dbReference type="PANTHER" id="PTHR15431:SF9">
    <property type="entry name" value="CENTROSOMAL PROTEIN 43"/>
    <property type="match status" value="1"/>
</dbReference>
<evidence type="ECO:0000256" key="11">
    <source>
        <dbReference type="ARBA" id="ARBA00042293"/>
    </source>
</evidence>
<evidence type="ECO:0000256" key="14">
    <source>
        <dbReference type="SAM" id="MobiDB-lite"/>
    </source>
</evidence>
<dbReference type="RefSeq" id="XP_042189201.1">
    <property type="nucleotide sequence ID" value="XM_042333267.1"/>
</dbReference>
<evidence type="ECO:0000256" key="6">
    <source>
        <dbReference type="ARBA" id="ARBA00022794"/>
    </source>
</evidence>
<keyword evidence="4" id="KW-0963">Cytoplasm</keyword>
<dbReference type="GO" id="GO:0034453">
    <property type="term" value="P:microtubule anchoring"/>
    <property type="evidence" value="ECO:0007669"/>
    <property type="project" value="InterPro"/>
</dbReference>
<evidence type="ECO:0000313" key="16">
    <source>
        <dbReference type="EMBL" id="AFO98041.1"/>
    </source>
</evidence>
<evidence type="ECO:0000256" key="1">
    <source>
        <dbReference type="ARBA" id="ARBA00004120"/>
    </source>
</evidence>
<evidence type="ECO:0000256" key="7">
    <source>
        <dbReference type="ARBA" id="ARBA00022837"/>
    </source>
</evidence>
<proteinExistence type="evidence at transcript level"/>
<keyword evidence="9" id="KW-0966">Cell projection</keyword>
<feature type="domain" description="EF-hand" evidence="15">
    <location>
        <begin position="194"/>
        <end position="229"/>
    </location>
</feature>
<comment type="subunit">
    <text evidence="13">Homodimer. Part of a ternary complex that contains CEP350, CEP43 and MAPRE1. Interacts directly with CEP350 and MAPRE1. Interacts with CEP19. Interacts (via N-terminus) with CEP350 (via C-terminus).</text>
</comment>
<dbReference type="PANTHER" id="PTHR15431">
    <property type="entry name" value="FGFR1 ONCOGENE PARTNER/LISH DOMAIN-CONTAINING PROTEIN"/>
    <property type="match status" value="1"/>
</dbReference>
<feature type="compositionally biased region" description="Basic and acidic residues" evidence="14">
    <location>
        <begin position="269"/>
        <end position="282"/>
    </location>
</feature>
<keyword evidence="5" id="KW-0597">Phosphoprotein</keyword>
<keyword evidence="6" id="KW-0970">Cilium biogenesis/degradation</keyword>
<evidence type="ECO:0000256" key="13">
    <source>
        <dbReference type="ARBA" id="ARBA00046373"/>
    </source>
</evidence>
<dbReference type="InterPro" id="IPR018993">
    <property type="entry name" value="FOP_dimerisation-dom_N"/>
</dbReference>
<dbReference type="SMART" id="SM00054">
    <property type="entry name" value="EFh"/>
    <property type="match status" value="2"/>
</dbReference>
<dbReference type="PROSITE" id="PS50896">
    <property type="entry name" value="LISH"/>
    <property type="match status" value="1"/>
</dbReference>
<evidence type="ECO:0000256" key="10">
    <source>
        <dbReference type="ARBA" id="ARBA00041026"/>
    </source>
</evidence>
<evidence type="ECO:0000256" key="4">
    <source>
        <dbReference type="ARBA" id="ARBA00022490"/>
    </source>
</evidence>
<feature type="compositionally biased region" description="Acidic residues" evidence="14">
    <location>
        <begin position="329"/>
        <end position="340"/>
    </location>
</feature>
<dbReference type="PROSITE" id="PS50222">
    <property type="entry name" value="EF_HAND_2"/>
    <property type="match status" value="2"/>
</dbReference>
<reference evidence="16" key="1">
    <citation type="journal article" date="2014" name="Nature">
        <title>Elephant shark genome provides unique insights into gnathostome evolution.</title>
        <authorList>
            <consortium name="International Elephant Shark Genome Sequencing Consortium"/>
            <person name="Venkatesh B."/>
            <person name="Lee A.P."/>
            <person name="Ravi V."/>
            <person name="Maurya A.K."/>
            <person name="Lian M.M."/>
            <person name="Swann J.B."/>
            <person name="Ohta Y."/>
            <person name="Flajnik M.F."/>
            <person name="Sutoh Y."/>
            <person name="Kasahara M."/>
            <person name="Hoon S."/>
            <person name="Gangu V."/>
            <person name="Roy S.W."/>
            <person name="Irimia M."/>
            <person name="Korzh V."/>
            <person name="Kondrychyn I."/>
            <person name="Lim Z.W."/>
            <person name="Tay B.H."/>
            <person name="Tohari S."/>
            <person name="Kong K.W."/>
            <person name="Ho S."/>
            <person name="Lorente-Galdos B."/>
            <person name="Quilez J."/>
            <person name="Marques-Bonet T."/>
            <person name="Raney B.J."/>
            <person name="Ingham P.W."/>
            <person name="Tay A."/>
            <person name="Hillier L.W."/>
            <person name="Minx P."/>
            <person name="Boehm T."/>
            <person name="Wilson R.K."/>
            <person name="Brenner S."/>
            <person name="Warren W.C."/>
        </authorList>
    </citation>
    <scope>NUCLEOTIDE SEQUENCE</scope>
    <source>
        <tissue evidence="16">Heart</tissue>
    </source>
</reference>
<name>V9KJ78_CALMI</name>
<dbReference type="InterPro" id="IPR011992">
    <property type="entry name" value="EF-hand-dom_pair"/>
</dbReference>
<dbReference type="PROSITE" id="PS00018">
    <property type="entry name" value="EF_HAND_1"/>
    <property type="match status" value="1"/>
</dbReference>
<dbReference type="Pfam" id="PF13499">
    <property type="entry name" value="EF-hand_7"/>
    <property type="match status" value="1"/>
</dbReference>
<comment type="function">
    <text evidence="12">Required for anchoring microtubules to the centrosomes. Required for ciliation.</text>
</comment>
<feature type="domain" description="EF-hand" evidence="15">
    <location>
        <begin position="154"/>
        <end position="189"/>
    </location>
</feature>
<dbReference type="CTD" id="11116"/>
<dbReference type="SUPFAM" id="SSF47473">
    <property type="entry name" value="EF-hand"/>
    <property type="match status" value="1"/>
</dbReference>
<evidence type="ECO:0000256" key="5">
    <source>
        <dbReference type="ARBA" id="ARBA00022553"/>
    </source>
</evidence>
<dbReference type="EMBL" id="JW865524">
    <property type="protein sequence ID" value="AFO98041.1"/>
    <property type="molecule type" value="mRNA"/>
</dbReference>
<evidence type="ECO:0000256" key="9">
    <source>
        <dbReference type="ARBA" id="ARBA00023273"/>
    </source>
</evidence>
<feature type="compositionally biased region" description="Acidic residues" evidence="14">
    <location>
        <begin position="468"/>
        <end position="478"/>
    </location>
</feature>
<dbReference type="InterPro" id="IPR006594">
    <property type="entry name" value="LisH"/>
</dbReference>
<feature type="compositionally biased region" description="Low complexity" evidence="14">
    <location>
        <begin position="420"/>
        <end position="436"/>
    </location>
</feature>
<feature type="compositionally biased region" description="Basic and acidic residues" evidence="14">
    <location>
        <begin position="396"/>
        <end position="411"/>
    </location>
</feature>